<feature type="non-terminal residue" evidence="1">
    <location>
        <position position="90"/>
    </location>
</feature>
<dbReference type="Proteomes" id="UP001529510">
    <property type="component" value="Unassembled WGS sequence"/>
</dbReference>
<dbReference type="EMBL" id="JAMKFB020000008">
    <property type="protein sequence ID" value="KAL0187102.1"/>
    <property type="molecule type" value="Genomic_DNA"/>
</dbReference>
<proteinExistence type="predicted"/>
<dbReference type="AlphaFoldDB" id="A0ABD0QLI6"/>
<sequence>VLVDPLSCSYQEPDLQSPLYGQQPFSHVNVQFSMYGAPNAQACNPPYIPYSHHQTWRSKAQQEAALLDFQMSSVWCVEIKPRDITTMPSP</sequence>
<protein>
    <submittedName>
        <fullName evidence="1">Uncharacterized protein</fullName>
    </submittedName>
</protein>
<comment type="caution">
    <text evidence="1">The sequence shown here is derived from an EMBL/GenBank/DDBJ whole genome shotgun (WGS) entry which is preliminary data.</text>
</comment>
<gene>
    <name evidence="1" type="ORF">M9458_018772</name>
</gene>
<evidence type="ECO:0000313" key="2">
    <source>
        <dbReference type="Proteomes" id="UP001529510"/>
    </source>
</evidence>
<organism evidence="1 2">
    <name type="scientific">Cirrhinus mrigala</name>
    <name type="common">Mrigala</name>
    <dbReference type="NCBI Taxonomy" id="683832"/>
    <lineage>
        <taxon>Eukaryota</taxon>
        <taxon>Metazoa</taxon>
        <taxon>Chordata</taxon>
        <taxon>Craniata</taxon>
        <taxon>Vertebrata</taxon>
        <taxon>Euteleostomi</taxon>
        <taxon>Actinopterygii</taxon>
        <taxon>Neopterygii</taxon>
        <taxon>Teleostei</taxon>
        <taxon>Ostariophysi</taxon>
        <taxon>Cypriniformes</taxon>
        <taxon>Cyprinidae</taxon>
        <taxon>Labeoninae</taxon>
        <taxon>Labeonini</taxon>
        <taxon>Cirrhinus</taxon>
    </lineage>
</organism>
<reference evidence="1 2" key="1">
    <citation type="submission" date="2024-05" db="EMBL/GenBank/DDBJ databases">
        <title>Genome sequencing and assembly of Indian major carp, Cirrhinus mrigala (Hamilton, 1822).</title>
        <authorList>
            <person name="Mohindra V."/>
            <person name="Chowdhury L.M."/>
            <person name="Lal K."/>
            <person name="Jena J.K."/>
        </authorList>
    </citation>
    <scope>NUCLEOTIDE SEQUENCE [LARGE SCALE GENOMIC DNA]</scope>
    <source>
        <strain evidence="1">CM1030</strain>
        <tissue evidence="1">Blood</tissue>
    </source>
</reference>
<accession>A0ABD0QLI6</accession>
<feature type="non-terminal residue" evidence="1">
    <location>
        <position position="1"/>
    </location>
</feature>
<name>A0ABD0QLI6_CIRMR</name>
<evidence type="ECO:0000313" key="1">
    <source>
        <dbReference type="EMBL" id="KAL0187102.1"/>
    </source>
</evidence>
<keyword evidence="2" id="KW-1185">Reference proteome</keyword>